<sequence length="69" mass="7261">MLAVSQWLMFSSALLPIDPPPSSAYADSTRLDGKVVVYRSTCLLAHLAPAVHGRQCADLAQAGVHLGDA</sequence>
<evidence type="ECO:0000313" key="2">
    <source>
        <dbReference type="Proteomes" id="UP000814033"/>
    </source>
</evidence>
<comment type="caution">
    <text evidence="1">The sequence shown here is derived from an EMBL/GenBank/DDBJ whole genome shotgun (WGS) entry which is preliminary data.</text>
</comment>
<accession>A0ACB8S7K8</accession>
<protein>
    <submittedName>
        <fullName evidence="1">Uncharacterized protein</fullName>
    </submittedName>
</protein>
<organism evidence="1 2">
    <name type="scientific">Auriscalpium vulgare</name>
    <dbReference type="NCBI Taxonomy" id="40419"/>
    <lineage>
        <taxon>Eukaryota</taxon>
        <taxon>Fungi</taxon>
        <taxon>Dikarya</taxon>
        <taxon>Basidiomycota</taxon>
        <taxon>Agaricomycotina</taxon>
        <taxon>Agaricomycetes</taxon>
        <taxon>Russulales</taxon>
        <taxon>Auriscalpiaceae</taxon>
        <taxon>Auriscalpium</taxon>
    </lineage>
</organism>
<evidence type="ECO:0000313" key="1">
    <source>
        <dbReference type="EMBL" id="KAI0051931.1"/>
    </source>
</evidence>
<reference evidence="1" key="1">
    <citation type="submission" date="2021-02" db="EMBL/GenBank/DDBJ databases">
        <authorList>
            <consortium name="DOE Joint Genome Institute"/>
            <person name="Ahrendt S."/>
            <person name="Looney B.P."/>
            <person name="Miyauchi S."/>
            <person name="Morin E."/>
            <person name="Drula E."/>
            <person name="Courty P.E."/>
            <person name="Chicoki N."/>
            <person name="Fauchery L."/>
            <person name="Kohler A."/>
            <person name="Kuo A."/>
            <person name="Labutti K."/>
            <person name="Pangilinan J."/>
            <person name="Lipzen A."/>
            <person name="Riley R."/>
            <person name="Andreopoulos W."/>
            <person name="He G."/>
            <person name="Johnson J."/>
            <person name="Barry K.W."/>
            <person name="Grigoriev I.V."/>
            <person name="Nagy L."/>
            <person name="Hibbett D."/>
            <person name="Henrissat B."/>
            <person name="Matheny P.B."/>
            <person name="Labbe J."/>
            <person name="Martin F."/>
        </authorList>
    </citation>
    <scope>NUCLEOTIDE SEQUENCE</scope>
    <source>
        <strain evidence="1">FP105234-sp</strain>
    </source>
</reference>
<proteinExistence type="predicted"/>
<reference evidence="1" key="2">
    <citation type="journal article" date="2022" name="New Phytol.">
        <title>Evolutionary transition to the ectomycorrhizal habit in the genomes of a hyperdiverse lineage of mushroom-forming fungi.</title>
        <authorList>
            <person name="Looney B."/>
            <person name="Miyauchi S."/>
            <person name="Morin E."/>
            <person name="Drula E."/>
            <person name="Courty P.E."/>
            <person name="Kohler A."/>
            <person name="Kuo A."/>
            <person name="LaButti K."/>
            <person name="Pangilinan J."/>
            <person name="Lipzen A."/>
            <person name="Riley R."/>
            <person name="Andreopoulos W."/>
            <person name="He G."/>
            <person name="Johnson J."/>
            <person name="Nolan M."/>
            <person name="Tritt A."/>
            <person name="Barry K.W."/>
            <person name="Grigoriev I.V."/>
            <person name="Nagy L.G."/>
            <person name="Hibbett D."/>
            <person name="Henrissat B."/>
            <person name="Matheny P.B."/>
            <person name="Labbe J."/>
            <person name="Martin F.M."/>
        </authorList>
    </citation>
    <scope>NUCLEOTIDE SEQUENCE</scope>
    <source>
        <strain evidence="1">FP105234-sp</strain>
    </source>
</reference>
<name>A0ACB8S7K8_9AGAM</name>
<dbReference type="Proteomes" id="UP000814033">
    <property type="component" value="Unassembled WGS sequence"/>
</dbReference>
<keyword evidence="2" id="KW-1185">Reference proteome</keyword>
<dbReference type="EMBL" id="MU275848">
    <property type="protein sequence ID" value="KAI0051931.1"/>
    <property type="molecule type" value="Genomic_DNA"/>
</dbReference>
<gene>
    <name evidence="1" type="ORF">FA95DRAFT_1553927</name>
</gene>